<dbReference type="InterPro" id="IPR023213">
    <property type="entry name" value="CAT-like_dom_sf"/>
</dbReference>
<dbReference type="AlphaFoldDB" id="A0AAD6DS92"/>
<protein>
    <recommendedName>
        <fullName evidence="2">Carrier domain-containing protein</fullName>
    </recommendedName>
</protein>
<sequence>MVRNVVNRNIASEKSTTSGSDSAIELDAPIDASSIVYEGFVDAIGEEVQEQDRSATLSHLGLDSLSALVFLQTLGELGITELEIQDVLATKTIGDLIEKVDKLRSKGKPDIASIIYKGLVDALGEDIQRQDRSVVLAELGLDSLGALVFLQTLGELGITQLEIHEVLAANTIGDLIDTVDKQRAKETLAAAPVIVHEPEPEPIVIPARPGPAFAAPGSIDVTIIAADDAEKVFELPVEEKLCHFDHHCRAQCLEALELNDDQVDQVLPVTNVQARFVALAIDPEYYDTAKYVGRPQITHFVYKIPKDMDPARLQRAVDTLLPRYDCFRTVFVSVEHPVAPFAQCILSPSVACIPKTEVICNDTDAEDRNSLWSHTINGIQRAAEASMSVDKPGLNVAWV</sequence>
<name>A0AAD6DS92_9EURO</name>
<dbReference type="InterPro" id="IPR009081">
    <property type="entry name" value="PP-bd_ACP"/>
</dbReference>
<feature type="domain" description="Carrier" evidence="2">
    <location>
        <begin position="109"/>
        <end position="183"/>
    </location>
</feature>
<comment type="caution">
    <text evidence="3">The sequence shown here is derived from an EMBL/GenBank/DDBJ whole genome shotgun (WGS) entry which is preliminary data.</text>
</comment>
<dbReference type="EMBL" id="JAQJAE010000005">
    <property type="protein sequence ID" value="KAJ5592071.1"/>
    <property type="molecule type" value="Genomic_DNA"/>
</dbReference>
<dbReference type="GO" id="GO:0016874">
    <property type="term" value="F:ligase activity"/>
    <property type="evidence" value="ECO:0007669"/>
    <property type="project" value="UniProtKB-KW"/>
</dbReference>
<evidence type="ECO:0000313" key="4">
    <source>
        <dbReference type="Proteomes" id="UP001213799"/>
    </source>
</evidence>
<proteinExistence type="predicted"/>
<dbReference type="SUPFAM" id="SSF47336">
    <property type="entry name" value="ACP-like"/>
    <property type="match status" value="2"/>
</dbReference>
<evidence type="ECO:0000313" key="3">
    <source>
        <dbReference type="EMBL" id="KAJ5592071.1"/>
    </source>
</evidence>
<keyword evidence="1" id="KW-0436">Ligase</keyword>
<organism evidence="3 4">
    <name type="scientific">Penicillium hordei</name>
    <dbReference type="NCBI Taxonomy" id="40994"/>
    <lineage>
        <taxon>Eukaryota</taxon>
        <taxon>Fungi</taxon>
        <taxon>Dikarya</taxon>
        <taxon>Ascomycota</taxon>
        <taxon>Pezizomycotina</taxon>
        <taxon>Eurotiomycetes</taxon>
        <taxon>Eurotiomycetidae</taxon>
        <taxon>Eurotiales</taxon>
        <taxon>Aspergillaceae</taxon>
        <taxon>Penicillium</taxon>
    </lineage>
</organism>
<evidence type="ECO:0000256" key="1">
    <source>
        <dbReference type="ARBA" id="ARBA00022598"/>
    </source>
</evidence>
<dbReference type="PANTHER" id="PTHR45527">
    <property type="entry name" value="NONRIBOSOMAL PEPTIDE SYNTHETASE"/>
    <property type="match status" value="1"/>
</dbReference>
<dbReference type="Gene3D" id="3.30.559.10">
    <property type="entry name" value="Chloramphenicol acetyltransferase-like domain"/>
    <property type="match status" value="1"/>
</dbReference>
<dbReference type="GO" id="GO:0044550">
    <property type="term" value="P:secondary metabolite biosynthetic process"/>
    <property type="evidence" value="ECO:0007669"/>
    <property type="project" value="TreeGrafter"/>
</dbReference>
<dbReference type="GO" id="GO:0005737">
    <property type="term" value="C:cytoplasm"/>
    <property type="evidence" value="ECO:0007669"/>
    <property type="project" value="TreeGrafter"/>
</dbReference>
<dbReference type="Pfam" id="PF00550">
    <property type="entry name" value="PP-binding"/>
    <property type="match status" value="2"/>
</dbReference>
<evidence type="ECO:0000259" key="2">
    <source>
        <dbReference type="PROSITE" id="PS50075"/>
    </source>
</evidence>
<reference evidence="3" key="1">
    <citation type="journal article" date="2023" name="IMA Fungus">
        <title>Comparative genomic study of the Penicillium genus elucidates a diverse pangenome and 15 lateral gene transfer events.</title>
        <authorList>
            <person name="Petersen C."/>
            <person name="Sorensen T."/>
            <person name="Nielsen M.R."/>
            <person name="Sondergaard T.E."/>
            <person name="Sorensen J.L."/>
            <person name="Fitzpatrick D.A."/>
            <person name="Frisvad J.C."/>
            <person name="Nielsen K.L."/>
        </authorList>
    </citation>
    <scope>NUCLEOTIDE SEQUENCE</scope>
    <source>
        <strain evidence="3">IBT 12815</strain>
    </source>
</reference>
<accession>A0AAD6DS92</accession>
<dbReference type="PROSITE" id="PS50075">
    <property type="entry name" value="CARRIER"/>
    <property type="match status" value="1"/>
</dbReference>
<dbReference type="GeneID" id="81590271"/>
<dbReference type="PANTHER" id="PTHR45527:SF1">
    <property type="entry name" value="FATTY ACID SYNTHASE"/>
    <property type="match status" value="1"/>
</dbReference>
<dbReference type="Proteomes" id="UP001213799">
    <property type="component" value="Unassembled WGS sequence"/>
</dbReference>
<dbReference type="RefSeq" id="XP_056748697.1">
    <property type="nucleotide sequence ID" value="XM_056900029.1"/>
</dbReference>
<keyword evidence="4" id="KW-1185">Reference proteome</keyword>
<reference evidence="3" key="2">
    <citation type="submission" date="2023-01" db="EMBL/GenBank/DDBJ databases">
        <authorList>
            <person name="Petersen C."/>
        </authorList>
    </citation>
    <scope>NUCLEOTIDE SEQUENCE</scope>
    <source>
        <strain evidence="3">IBT 12815</strain>
    </source>
</reference>
<dbReference type="GO" id="GO:0031177">
    <property type="term" value="F:phosphopantetheine binding"/>
    <property type="evidence" value="ECO:0007669"/>
    <property type="project" value="TreeGrafter"/>
</dbReference>
<dbReference type="GO" id="GO:0043041">
    <property type="term" value="P:amino acid activation for nonribosomal peptide biosynthetic process"/>
    <property type="evidence" value="ECO:0007669"/>
    <property type="project" value="TreeGrafter"/>
</dbReference>
<dbReference type="SUPFAM" id="SSF52777">
    <property type="entry name" value="CoA-dependent acyltransferases"/>
    <property type="match status" value="1"/>
</dbReference>
<dbReference type="InterPro" id="IPR036736">
    <property type="entry name" value="ACP-like_sf"/>
</dbReference>
<gene>
    <name evidence="3" type="ORF">N7537_008975</name>
</gene>